<reference evidence="1 2" key="1">
    <citation type="submission" date="2019-05" db="EMBL/GenBank/DDBJ databases">
        <title>Nakamurella sp. N5BH11, whole genome shotgun sequence.</title>
        <authorList>
            <person name="Tuo L."/>
        </authorList>
    </citation>
    <scope>NUCLEOTIDE SEQUENCE [LARGE SCALE GENOMIC DNA]</scope>
    <source>
        <strain evidence="1 2">N5BH11</strain>
    </source>
</reference>
<dbReference type="RefSeq" id="WP_137449162.1">
    <property type="nucleotide sequence ID" value="NZ_SZZH01000001.1"/>
</dbReference>
<protein>
    <submittedName>
        <fullName evidence="1">Uncharacterized protein</fullName>
    </submittedName>
</protein>
<evidence type="ECO:0000313" key="1">
    <source>
        <dbReference type="EMBL" id="TKV61857.1"/>
    </source>
</evidence>
<dbReference type="AlphaFoldDB" id="A0A4U6QMF7"/>
<comment type="caution">
    <text evidence="1">The sequence shown here is derived from an EMBL/GenBank/DDBJ whole genome shotgun (WGS) entry which is preliminary data.</text>
</comment>
<proteinExistence type="predicted"/>
<evidence type="ECO:0000313" key="2">
    <source>
        <dbReference type="Proteomes" id="UP000306985"/>
    </source>
</evidence>
<dbReference type="OrthoDB" id="4772768at2"/>
<accession>A0A4U6QMF7</accession>
<sequence length="226" mass="24092">MAKTGRNGSRGGGRSSSVPLPLDLGAGAARIELRDALAKSVRTLNLGPTGTVLGPWPQDTITAMGAWLLERIDFVRGHARADEIKWDVCGAVAQARRVINAPSSSQQLAGRCEVCGGDIYAAPTSDIGACRQCERVVTGVAVRRGAMLTAAEDKLVTKRQALAILPSMYGVEVSDTRFRKWVSRGRLAVSGCDVADRVDLFRVADLLDLVHGEVRRSAMRKGASHA</sequence>
<gene>
    <name evidence="1" type="ORF">FDO65_10040</name>
</gene>
<dbReference type="EMBL" id="SZZH01000001">
    <property type="protein sequence ID" value="TKV61857.1"/>
    <property type="molecule type" value="Genomic_DNA"/>
</dbReference>
<keyword evidence="2" id="KW-1185">Reference proteome</keyword>
<name>A0A4U6QMF7_9ACTN</name>
<dbReference type="Proteomes" id="UP000306985">
    <property type="component" value="Unassembled WGS sequence"/>
</dbReference>
<organism evidence="1 2">
    <name type="scientific">Nakamurella flava</name>
    <dbReference type="NCBI Taxonomy" id="2576308"/>
    <lineage>
        <taxon>Bacteria</taxon>
        <taxon>Bacillati</taxon>
        <taxon>Actinomycetota</taxon>
        <taxon>Actinomycetes</taxon>
        <taxon>Nakamurellales</taxon>
        <taxon>Nakamurellaceae</taxon>
        <taxon>Nakamurella</taxon>
    </lineage>
</organism>